<name>A0A554SPV2_9ACTN</name>
<accession>A0A554SPV2</accession>
<protein>
    <recommendedName>
        <fullName evidence="1">SAF domain-containing protein</fullName>
    </recommendedName>
</protein>
<evidence type="ECO:0000313" key="3">
    <source>
        <dbReference type="Proteomes" id="UP000316988"/>
    </source>
</evidence>
<dbReference type="CDD" id="cd11614">
    <property type="entry name" value="SAF_CpaB_FlgA_like"/>
    <property type="match status" value="1"/>
</dbReference>
<keyword evidence="3" id="KW-1185">Reference proteome</keyword>
<dbReference type="RefSeq" id="WP_143911330.1">
    <property type="nucleotide sequence ID" value="NZ_VLNT01000001.1"/>
</dbReference>
<dbReference type="Pfam" id="PF08666">
    <property type="entry name" value="SAF"/>
    <property type="match status" value="1"/>
</dbReference>
<dbReference type="Proteomes" id="UP000316988">
    <property type="component" value="Unassembled WGS sequence"/>
</dbReference>
<sequence>MERLSRLIADHRRSLCAVLTGLAVLFALAALTESPATTRVEVAAHDLPSGHRLAADDIRVIEVPDDAAVAHPAEEIAGRQVAGPMRAGEPFTDRRVIDPRSLDEGTVLASVVVEPEVAALVRPGDRVDVLAIADGADDDELTLATAASVLLIEEGDAGTAVGIQAAPEAAAAIARAALVGRLTLVHSLE</sequence>
<gene>
    <name evidence="2" type="ORF">FNM00_01970</name>
</gene>
<dbReference type="InterPro" id="IPR013974">
    <property type="entry name" value="SAF"/>
</dbReference>
<dbReference type="OrthoDB" id="4808509at2"/>
<evidence type="ECO:0000259" key="1">
    <source>
        <dbReference type="SMART" id="SM00858"/>
    </source>
</evidence>
<reference evidence="2 3" key="1">
    <citation type="submission" date="2019-07" db="EMBL/GenBank/DDBJ databases">
        <authorList>
            <person name="Zhao L.H."/>
        </authorList>
    </citation>
    <scope>NUCLEOTIDE SEQUENCE [LARGE SCALE GENOMIC DNA]</scope>
    <source>
        <strain evidence="2 3">Co35</strain>
    </source>
</reference>
<organism evidence="2 3">
    <name type="scientific">Aeromicrobium piscarium</name>
    <dbReference type="NCBI Taxonomy" id="2590901"/>
    <lineage>
        <taxon>Bacteria</taxon>
        <taxon>Bacillati</taxon>
        <taxon>Actinomycetota</taxon>
        <taxon>Actinomycetes</taxon>
        <taxon>Propionibacteriales</taxon>
        <taxon>Nocardioidaceae</taxon>
        <taxon>Aeromicrobium</taxon>
    </lineage>
</organism>
<dbReference type="EMBL" id="VLNT01000001">
    <property type="protein sequence ID" value="TSD68382.1"/>
    <property type="molecule type" value="Genomic_DNA"/>
</dbReference>
<dbReference type="AlphaFoldDB" id="A0A554SPV2"/>
<comment type="caution">
    <text evidence="2">The sequence shown here is derived from an EMBL/GenBank/DDBJ whole genome shotgun (WGS) entry which is preliminary data.</text>
</comment>
<feature type="domain" description="SAF" evidence="1">
    <location>
        <begin position="38"/>
        <end position="97"/>
    </location>
</feature>
<dbReference type="SMART" id="SM00858">
    <property type="entry name" value="SAF"/>
    <property type="match status" value="1"/>
</dbReference>
<proteinExistence type="predicted"/>
<evidence type="ECO:0000313" key="2">
    <source>
        <dbReference type="EMBL" id="TSD68382.1"/>
    </source>
</evidence>